<sequence>MHQNRVTAKKCCELLRKDCPFKFSSPPILYTLVGAKTSCDLRRPAFIGAKKSAQPVDYRMTIKFCVHPLVFGLGEWTSKNRDFGILGC</sequence>
<dbReference type="Proteomes" id="UP000827092">
    <property type="component" value="Unassembled WGS sequence"/>
</dbReference>
<reference evidence="1 2" key="1">
    <citation type="journal article" date="2022" name="Nat. Ecol. Evol.">
        <title>A masculinizing supergene underlies an exaggerated male reproductive morph in a spider.</title>
        <authorList>
            <person name="Hendrickx F."/>
            <person name="De Corte Z."/>
            <person name="Sonet G."/>
            <person name="Van Belleghem S.M."/>
            <person name="Kostlbacher S."/>
            <person name="Vangestel C."/>
        </authorList>
    </citation>
    <scope>NUCLEOTIDE SEQUENCE [LARGE SCALE GENOMIC DNA]</scope>
    <source>
        <strain evidence="1">W744_W776</strain>
    </source>
</reference>
<evidence type="ECO:0000313" key="2">
    <source>
        <dbReference type="Proteomes" id="UP000827092"/>
    </source>
</evidence>
<comment type="caution">
    <text evidence="1">The sequence shown here is derived from an EMBL/GenBank/DDBJ whole genome shotgun (WGS) entry which is preliminary data.</text>
</comment>
<gene>
    <name evidence="1" type="ORF">JTE90_011997</name>
</gene>
<accession>A0AAV6URB4</accession>
<keyword evidence="2" id="KW-1185">Reference proteome</keyword>
<organism evidence="1 2">
    <name type="scientific">Oedothorax gibbosus</name>
    <dbReference type="NCBI Taxonomy" id="931172"/>
    <lineage>
        <taxon>Eukaryota</taxon>
        <taxon>Metazoa</taxon>
        <taxon>Ecdysozoa</taxon>
        <taxon>Arthropoda</taxon>
        <taxon>Chelicerata</taxon>
        <taxon>Arachnida</taxon>
        <taxon>Araneae</taxon>
        <taxon>Araneomorphae</taxon>
        <taxon>Entelegynae</taxon>
        <taxon>Araneoidea</taxon>
        <taxon>Linyphiidae</taxon>
        <taxon>Erigoninae</taxon>
        <taxon>Oedothorax</taxon>
    </lineage>
</organism>
<evidence type="ECO:0000313" key="1">
    <source>
        <dbReference type="EMBL" id="KAG8186173.1"/>
    </source>
</evidence>
<proteinExistence type="predicted"/>
<dbReference type="AlphaFoldDB" id="A0AAV6URB4"/>
<dbReference type="EMBL" id="JAFNEN010000310">
    <property type="protein sequence ID" value="KAG8186173.1"/>
    <property type="molecule type" value="Genomic_DNA"/>
</dbReference>
<name>A0AAV6URB4_9ARAC</name>
<protein>
    <submittedName>
        <fullName evidence="1">Uncharacterized protein</fullName>
    </submittedName>
</protein>